<accession>A0A391P2S2</accession>
<dbReference type="PANTHER" id="PTHR43673">
    <property type="entry name" value="NAD(P)H NITROREDUCTASE YDGI-RELATED"/>
    <property type="match status" value="1"/>
</dbReference>
<sequence length="165" mass="18733">MDAIFHRTSVRKFLDKPVEKEKIEKILRAAMAAPSAKNQQPWEFYVVTDKEKLVELSKVSPYSMSAKNGPLAFVPCYRTQCPAPAYTHIDLSASVENILLEADALELGAVWLGVCPEEDRIATVRKILDIPDTLVPFAIIPCGYPQKIRPQQDRFEEERMHYVIS</sequence>
<dbReference type="AlphaFoldDB" id="A0A391P2S2"/>
<dbReference type="GO" id="GO:0016491">
    <property type="term" value="F:oxidoreductase activity"/>
    <property type="evidence" value="ECO:0007669"/>
    <property type="project" value="UniProtKB-KW"/>
</dbReference>
<name>A0A391P2S2_9FIRM</name>
<dbReference type="InterPro" id="IPR029479">
    <property type="entry name" value="Nitroreductase"/>
</dbReference>
<feature type="domain" description="Nitroreductase" evidence="3">
    <location>
        <begin position="5"/>
        <end position="78"/>
    </location>
</feature>
<keyword evidence="2" id="KW-0560">Oxidoreductase</keyword>
<dbReference type="CDD" id="cd02150">
    <property type="entry name" value="nitroreductase"/>
    <property type="match status" value="1"/>
</dbReference>
<gene>
    <name evidence="4" type="ORF">KGMB01110_07520</name>
</gene>
<comment type="similarity">
    <text evidence="1">Belongs to the nitroreductase family.</text>
</comment>
<dbReference type="RefSeq" id="WP_119297604.1">
    <property type="nucleotide sequence ID" value="NZ_BHGK01000001.1"/>
</dbReference>
<comment type="caution">
    <text evidence="4">The sequence shown here is derived from an EMBL/GenBank/DDBJ whole genome shotgun (WGS) entry which is preliminary data.</text>
</comment>
<reference evidence="5" key="1">
    <citation type="submission" date="2018-09" db="EMBL/GenBank/DDBJ databases">
        <title>Draft Genome Sequence of Mediterraneibacter sp. KCTC 15684.</title>
        <authorList>
            <person name="Kim J.S."/>
            <person name="Han K.I."/>
            <person name="Suh M.K."/>
            <person name="Lee K.C."/>
            <person name="Eom M.K."/>
            <person name="Lee J.H."/>
            <person name="Park S.H."/>
            <person name="Kang S.W."/>
            <person name="Park J.E."/>
            <person name="Oh B.S."/>
            <person name="Yu S.Y."/>
            <person name="Choi S.H."/>
            <person name="Lee D.H."/>
            <person name="Yoon H."/>
            <person name="Kim B."/>
            <person name="Yang S.J."/>
            <person name="Lee J.S."/>
        </authorList>
    </citation>
    <scope>NUCLEOTIDE SEQUENCE [LARGE SCALE GENOMIC DNA]</scope>
    <source>
        <strain evidence="5">KCTC 15684</strain>
    </source>
</reference>
<dbReference type="Pfam" id="PF00881">
    <property type="entry name" value="Nitroreductase"/>
    <property type="match status" value="2"/>
</dbReference>
<dbReference type="SUPFAM" id="SSF55469">
    <property type="entry name" value="FMN-dependent nitroreductase-like"/>
    <property type="match status" value="1"/>
</dbReference>
<proteinExistence type="inferred from homology"/>
<keyword evidence="5" id="KW-1185">Reference proteome</keyword>
<dbReference type="EMBL" id="BHGK01000001">
    <property type="protein sequence ID" value="GCA66316.1"/>
    <property type="molecule type" value="Genomic_DNA"/>
</dbReference>
<evidence type="ECO:0000259" key="3">
    <source>
        <dbReference type="Pfam" id="PF00881"/>
    </source>
</evidence>
<dbReference type="Gene3D" id="3.40.109.10">
    <property type="entry name" value="NADH Oxidase"/>
    <property type="match status" value="1"/>
</dbReference>
<protein>
    <submittedName>
        <fullName evidence="4">NADH oxidoreductase</fullName>
    </submittedName>
</protein>
<dbReference type="InterPro" id="IPR000415">
    <property type="entry name" value="Nitroreductase-like"/>
</dbReference>
<evidence type="ECO:0000313" key="5">
    <source>
        <dbReference type="Proteomes" id="UP000265643"/>
    </source>
</evidence>
<organism evidence="4 5">
    <name type="scientific">Mediterraneibacter butyricigenes</name>
    <dbReference type="NCBI Taxonomy" id="2316025"/>
    <lineage>
        <taxon>Bacteria</taxon>
        <taxon>Bacillati</taxon>
        <taxon>Bacillota</taxon>
        <taxon>Clostridia</taxon>
        <taxon>Lachnospirales</taxon>
        <taxon>Lachnospiraceae</taxon>
        <taxon>Mediterraneibacter</taxon>
    </lineage>
</organism>
<evidence type="ECO:0000313" key="4">
    <source>
        <dbReference type="EMBL" id="GCA66316.1"/>
    </source>
</evidence>
<evidence type="ECO:0000256" key="2">
    <source>
        <dbReference type="ARBA" id="ARBA00023002"/>
    </source>
</evidence>
<dbReference type="Proteomes" id="UP000265643">
    <property type="component" value="Unassembled WGS sequence"/>
</dbReference>
<dbReference type="PANTHER" id="PTHR43673:SF10">
    <property type="entry name" value="NADH DEHYDROGENASE_NAD(P)H NITROREDUCTASE XCC3605-RELATED"/>
    <property type="match status" value="1"/>
</dbReference>
<evidence type="ECO:0000256" key="1">
    <source>
        <dbReference type="ARBA" id="ARBA00007118"/>
    </source>
</evidence>
<feature type="domain" description="Nitroreductase" evidence="3">
    <location>
        <begin position="83"/>
        <end position="144"/>
    </location>
</feature>